<name>A0A8B8RQ92_CAMFR</name>
<keyword evidence="2" id="KW-1185">Reference proteome</keyword>
<dbReference type="Proteomes" id="UP000694856">
    <property type="component" value="Chromosome 21"/>
</dbReference>
<feature type="region of interest" description="Disordered" evidence="1">
    <location>
        <begin position="37"/>
        <end position="57"/>
    </location>
</feature>
<organism evidence="2 3">
    <name type="scientific">Camelus ferus</name>
    <name type="common">Wild bactrian camel</name>
    <name type="synonym">Camelus bactrianus ferus</name>
    <dbReference type="NCBI Taxonomy" id="419612"/>
    <lineage>
        <taxon>Eukaryota</taxon>
        <taxon>Metazoa</taxon>
        <taxon>Chordata</taxon>
        <taxon>Craniata</taxon>
        <taxon>Vertebrata</taxon>
        <taxon>Euteleostomi</taxon>
        <taxon>Mammalia</taxon>
        <taxon>Eutheria</taxon>
        <taxon>Laurasiatheria</taxon>
        <taxon>Artiodactyla</taxon>
        <taxon>Tylopoda</taxon>
        <taxon>Camelidae</taxon>
        <taxon>Camelus</taxon>
    </lineage>
</organism>
<dbReference type="KEGG" id="cfr:116658705"/>
<accession>A0A8B8RQ92</accession>
<dbReference type="GeneID" id="116658705"/>
<dbReference type="Pfam" id="PF17691">
    <property type="entry name" value="Croc_4"/>
    <property type="match status" value="1"/>
</dbReference>
<reference evidence="3" key="1">
    <citation type="submission" date="2025-08" db="UniProtKB">
        <authorList>
            <consortium name="RefSeq"/>
        </authorList>
    </citation>
    <scope>IDENTIFICATION</scope>
    <source>
        <tissue evidence="3">Ear skin</tissue>
    </source>
</reference>
<evidence type="ECO:0000256" key="1">
    <source>
        <dbReference type="SAM" id="MobiDB-lite"/>
    </source>
</evidence>
<dbReference type="InterPro" id="IPR040529">
    <property type="entry name" value="CROC-4"/>
</dbReference>
<feature type="region of interest" description="Disordered" evidence="1">
    <location>
        <begin position="100"/>
        <end position="125"/>
    </location>
</feature>
<dbReference type="CTD" id="10485"/>
<sequence length="156" mass="17245">MSLSLLESLKNSKRKKERASEIPEWIDRCYVIGAASSTPQEARSREKEAVQQQGPPEQALLLTEAGSWTSKKKQPRVFLVSSPSPGCGWVLHHPPALFPPHGRQSRIQHHGQLPGGTASLYPREEGTDLDLTATCLYQKEPTSHSWPGSPLRSCPD</sequence>
<proteinExistence type="predicted"/>
<dbReference type="RefSeq" id="XP_032319927.1">
    <property type="nucleotide sequence ID" value="XM_032464036.1"/>
</dbReference>
<protein>
    <submittedName>
        <fullName evidence="3">Protein CROC-4 isoform X1</fullName>
    </submittedName>
</protein>
<gene>
    <name evidence="3" type="primary">C21H1orf61</name>
</gene>
<evidence type="ECO:0000313" key="3">
    <source>
        <dbReference type="RefSeq" id="XP_032319927.1"/>
    </source>
</evidence>
<dbReference type="AlphaFoldDB" id="A0A8B8RQ92"/>
<evidence type="ECO:0000313" key="2">
    <source>
        <dbReference type="Proteomes" id="UP000694856"/>
    </source>
</evidence>
<feature type="region of interest" description="Disordered" evidence="1">
    <location>
        <begin position="1"/>
        <end position="20"/>
    </location>
</feature>